<comment type="caution">
    <text evidence="15">The sequence shown here is derived from an EMBL/GenBank/DDBJ whole genome shotgun (WGS) entry which is preliminary data.</text>
</comment>
<dbReference type="InterPro" id="IPR001245">
    <property type="entry name" value="Ser-Thr/Tyr_kinase_cat_dom"/>
</dbReference>
<keyword evidence="11" id="KW-0472">Membrane</keyword>
<dbReference type="PROSITE" id="PS50011">
    <property type="entry name" value="PROTEIN_KINASE_DOM"/>
    <property type="match status" value="1"/>
</dbReference>
<dbReference type="GO" id="GO:0043410">
    <property type="term" value="P:positive regulation of MAPK cascade"/>
    <property type="evidence" value="ECO:0007669"/>
    <property type="project" value="TreeGrafter"/>
</dbReference>
<evidence type="ECO:0000256" key="10">
    <source>
        <dbReference type="ARBA" id="ARBA00022989"/>
    </source>
</evidence>
<name>A0A8K0PCN8_LADFU</name>
<evidence type="ECO:0000256" key="11">
    <source>
        <dbReference type="ARBA" id="ARBA00023136"/>
    </source>
</evidence>
<dbReference type="Gene3D" id="3.30.200.20">
    <property type="entry name" value="Phosphorylase Kinase, domain 1"/>
    <property type="match status" value="1"/>
</dbReference>
<keyword evidence="10" id="KW-1133">Transmembrane helix</keyword>
<dbReference type="OrthoDB" id="73209at2759"/>
<proteinExistence type="predicted"/>
<evidence type="ECO:0000313" key="15">
    <source>
        <dbReference type="EMBL" id="KAG8239943.1"/>
    </source>
</evidence>
<comment type="subcellular location">
    <subcellularLocation>
        <location evidence="1">Membrane</location>
        <topology evidence="1">Single-pass type I membrane protein</topology>
    </subcellularLocation>
</comment>
<dbReference type="GO" id="GO:0042593">
    <property type="term" value="P:glucose homeostasis"/>
    <property type="evidence" value="ECO:0007669"/>
    <property type="project" value="TreeGrafter"/>
</dbReference>
<evidence type="ECO:0000313" key="16">
    <source>
        <dbReference type="Proteomes" id="UP000792457"/>
    </source>
</evidence>
<dbReference type="GO" id="GO:0051897">
    <property type="term" value="P:positive regulation of phosphatidylinositol 3-kinase/protein kinase B signal transduction"/>
    <property type="evidence" value="ECO:0007669"/>
    <property type="project" value="TreeGrafter"/>
</dbReference>
<evidence type="ECO:0000256" key="13">
    <source>
        <dbReference type="ARBA" id="ARBA00051243"/>
    </source>
</evidence>
<dbReference type="InterPro" id="IPR002011">
    <property type="entry name" value="Tyr_kinase_rcpt_2_CS"/>
</dbReference>
<dbReference type="InterPro" id="IPR050122">
    <property type="entry name" value="RTK"/>
</dbReference>
<evidence type="ECO:0000256" key="3">
    <source>
        <dbReference type="ARBA" id="ARBA00022679"/>
    </source>
</evidence>
<dbReference type="InterPro" id="IPR008266">
    <property type="entry name" value="Tyr_kinase_AS"/>
</dbReference>
<dbReference type="FunFam" id="1.10.510.10:FF:000667">
    <property type="entry name" value="Tyrosine-protein kinase receptor"/>
    <property type="match status" value="1"/>
</dbReference>
<evidence type="ECO:0000256" key="1">
    <source>
        <dbReference type="ARBA" id="ARBA00004479"/>
    </source>
</evidence>
<keyword evidence="6" id="KW-0677">Repeat</keyword>
<dbReference type="Proteomes" id="UP000792457">
    <property type="component" value="Unassembled WGS sequence"/>
</dbReference>
<keyword evidence="4" id="KW-0812">Transmembrane</keyword>
<dbReference type="GO" id="GO:0043560">
    <property type="term" value="F:insulin receptor substrate binding"/>
    <property type="evidence" value="ECO:0007669"/>
    <property type="project" value="TreeGrafter"/>
</dbReference>
<keyword evidence="9" id="KW-0067">ATP-binding</keyword>
<dbReference type="InterPro" id="IPR000719">
    <property type="entry name" value="Prot_kinase_dom"/>
</dbReference>
<evidence type="ECO:0000256" key="6">
    <source>
        <dbReference type="ARBA" id="ARBA00022737"/>
    </source>
</evidence>
<feature type="domain" description="Protein kinase" evidence="14">
    <location>
        <begin position="1"/>
        <end position="172"/>
    </location>
</feature>
<sequence>MVYEGILGNPDGVFIPCAVNTVDNGASIAERIAFLNEATVMKIFQTHHVVKLLGVISQGSPTLVIMELMAAGDLKTYLRTWREFGGRMPFPQVARMAEQVADGMAYLISHKFVHRDLAARNCLVSADLTVKVGDFGMACDIYETNYYRKGTRGLLPVRWMAPGSLRYGIFTS</sequence>
<dbReference type="EC" id="2.7.10.1" evidence="2"/>
<dbReference type="PRINTS" id="PR00109">
    <property type="entry name" value="TYRKINASE"/>
</dbReference>
<dbReference type="SUPFAM" id="SSF56112">
    <property type="entry name" value="Protein kinase-like (PK-like)"/>
    <property type="match status" value="1"/>
</dbReference>
<reference evidence="15" key="2">
    <citation type="submission" date="2017-10" db="EMBL/GenBank/DDBJ databases">
        <title>Ladona fulva Genome sequencing and assembly.</title>
        <authorList>
            <person name="Murali S."/>
            <person name="Richards S."/>
            <person name="Bandaranaike D."/>
            <person name="Bellair M."/>
            <person name="Blankenburg K."/>
            <person name="Chao H."/>
            <person name="Dinh H."/>
            <person name="Doddapaneni H."/>
            <person name="Dugan-Rocha S."/>
            <person name="Elkadiri S."/>
            <person name="Gnanaolivu R."/>
            <person name="Hernandez B."/>
            <person name="Skinner E."/>
            <person name="Javaid M."/>
            <person name="Lee S."/>
            <person name="Li M."/>
            <person name="Ming W."/>
            <person name="Munidasa M."/>
            <person name="Muniz J."/>
            <person name="Nguyen L."/>
            <person name="Hughes D."/>
            <person name="Osuji N."/>
            <person name="Pu L.-L."/>
            <person name="Puazo M."/>
            <person name="Qu C."/>
            <person name="Quiroz J."/>
            <person name="Raj R."/>
            <person name="Weissenberger G."/>
            <person name="Xin Y."/>
            <person name="Zou X."/>
            <person name="Han Y."/>
            <person name="Worley K."/>
            <person name="Muzny D."/>
            <person name="Gibbs R."/>
        </authorList>
    </citation>
    <scope>NUCLEOTIDE SEQUENCE</scope>
    <source>
        <strain evidence="15">Sampled in the wild</strain>
    </source>
</reference>
<dbReference type="Pfam" id="PF07714">
    <property type="entry name" value="PK_Tyr_Ser-Thr"/>
    <property type="match status" value="1"/>
</dbReference>
<evidence type="ECO:0000259" key="14">
    <source>
        <dbReference type="PROSITE" id="PS50011"/>
    </source>
</evidence>
<dbReference type="AlphaFoldDB" id="A0A8K0PCN8"/>
<keyword evidence="8" id="KW-0418">Kinase</keyword>
<dbReference type="SMART" id="SM00219">
    <property type="entry name" value="TyrKc"/>
    <property type="match status" value="1"/>
</dbReference>
<dbReference type="GO" id="GO:0005524">
    <property type="term" value="F:ATP binding"/>
    <property type="evidence" value="ECO:0007669"/>
    <property type="project" value="UniProtKB-KW"/>
</dbReference>
<evidence type="ECO:0000256" key="4">
    <source>
        <dbReference type="ARBA" id="ARBA00022692"/>
    </source>
</evidence>
<evidence type="ECO:0000256" key="5">
    <source>
        <dbReference type="ARBA" id="ARBA00022729"/>
    </source>
</evidence>
<dbReference type="GO" id="GO:0030424">
    <property type="term" value="C:axon"/>
    <property type="evidence" value="ECO:0007669"/>
    <property type="project" value="TreeGrafter"/>
</dbReference>
<keyword evidence="16" id="KW-1185">Reference proteome</keyword>
<evidence type="ECO:0000256" key="8">
    <source>
        <dbReference type="ARBA" id="ARBA00022777"/>
    </source>
</evidence>
<evidence type="ECO:0000256" key="12">
    <source>
        <dbReference type="ARBA" id="ARBA00023137"/>
    </source>
</evidence>
<comment type="catalytic activity">
    <reaction evidence="13">
        <text>L-tyrosyl-[protein] + ATP = O-phospho-L-tyrosyl-[protein] + ADP + H(+)</text>
        <dbReference type="Rhea" id="RHEA:10596"/>
        <dbReference type="Rhea" id="RHEA-COMP:10136"/>
        <dbReference type="Rhea" id="RHEA-COMP:20101"/>
        <dbReference type="ChEBI" id="CHEBI:15378"/>
        <dbReference type="ChEBI" id="CHEBI:30616"/>
        <dbReference type="ChEBI" id="CHEBI:46858"/>
        <dbReference type="ChEBI" id="CHEBI:61978"/>
        <dbReference type="ChEBI" id="CHEBI:456216"/>
        <dbReference type="EC" id="2.7.10.1"/>
    </reaction>
</comment>
<dbReference type="Gene3D" id="1.10.510.10">
    <property type="entry name" value="Transferase(Phosphotransferase) domain 1"/>
    <property type="match status" value="1"/>
</dbReference>
<keyword evidence="3" id="KW-0808">Transferase</keyword>
<dbReference type="PANTHER" id="PTHR24416:SF525">
    <property type="entry name" value="INSULIN-LIKE RECEPTOR"/>
    <property type="match status" value="1"/>
</dbReference>
<dbReference type="PANTHER" id="PTHR24416">
    <property type="entry name" value="TYROSINE-PROTEIN KINASE RECEPTOR"/>
    <property type="match status" value="1"/>
</dbReference>
<dbReference type="InterPro" id="IPR020635">
    <property type="entry name" value="Tyr_kinase_cat_dom"/>
</dbReference>
<protein>
    <recommendedName>
        <fullName evidence="2">receptor protein-tyrosine kinase</fullName>
        <ecNumber evidence="2">2.7.10.1</ecNumber>
    </recommendedName>
</protein>
<dbReference type="EMBL" id="KZ310392">
    <property type="protein sequence ID" value="KAG8239943.1"/>
    <property type="molecule type" value="Genomic_DNA"/>
</dbReference>
<keyword evidence="7" id="KW-0547">Nucleotide-binding</keyword>
<gene>
    <name evidence="15" type="ORF">J437_LFUL018093</name>
</gene>
<reference evidence="15" key="1">
    <citation type="submission" date="2013-04" db="EMBL/GenBank/DDBJ databases">
        <authorList>
            <person name="Qu J."/>
            <person name="Murali S.C."/>
            <person name="Bandaranaike D."/>
            <person name="Bellair M."/>
            <person name="Blankenburg K."/>
            <person name="Chao H."/>
            <person name="Dinh H."/>
            <person name="Doddapaneni H."/>
            <person name="Downs B."/>
            <person name="Dugan-Rocha S."/>
            <person name="Elkadiri S."/>
            <person name="Gnanaolivu R.D."/>
            <person name="Hernandez B."/>
            <person name="Javaid M."/>
            <person name="Jayaseelan J.C."/>
            <person name="Lee S."/>
            <person name="Li M."/>
            <person name="Ming W."/>
            <person name="Munidasa M."/>
            <person name="Muniz J."/>
            <person name="Nguyen L."/>
            <person name="Ongeri F."/>
            <person name="Osuji N."/>
            <person name="Pu L.-L."/>
            <person name="Puazo M."/>
            <person name="Qu C."/>
            <person name="Quiroz J."/>
            <person name="Raj R."/>
            <person name="Weissenberger G."/>
            <person name="Xin Y."/>
            <person name="Zou X."/>
            <person name="Han Y."/>
            <person name="Richards S."/>
            <person name="Worley K."/>
            <person name="Muzny D."/>
            <person name="Gibbs R."/>
        </authorList>
    </citation>
    <scope>NUCLEOTIDE SEQUENCE</scope>
    <source>
        <strain evidence="15">Sampled in the wild</strain>
    </source>
</reference>
<dbReference type="GO" id="GO:0005009">
    <property type="term" value="F:insulin receptor activity"/>
    <property type="evidence" value="ECO:0007669"/>
    <property type="project" value="TreeGrafter"/>
</dbReference>
<keyword evidence="12" id="KW-0829">Tyrosine-protein kinase</keyword>
<dbReference type="PROSITE" id="PS00109">
    <property type="entry name" value="PROTEIN_KINASE_TYR"/>
    <property type="match status" value="1"/>
</dbReference>
<keyword evidence="5" id="KW-0732">Signal</keyword>
<evidence type="ECO:0000256" key="2">
    <source>
        <dbReference type="ARBA" id="ARBA00011902"/>
    </source>
</evidence>
<evidence type="ECO:0000256" key="9">
    <source>
        <dbReference type="ARBA" id="ARBA00022840"/>
    </source>
</evidence>
<dbReference type="InterPro" id="IPR011009">
    <property type="entry name" value="Kinase-like_dom_sf"/>
</dbReference>
<dbReference type="PROSITE" id="PS00239">
    <property type="entry name" value="RECEPTOR_TYR_KIN_II"/>
    <property type="match status" value="1"/>
</dbReference>
<accession>A0A8K0PCN8</accession>
<evidence type="ECO:0000256" key="7">
    <source>
        <dbReference type="ARBA" id="ARBA00022741"/>
    </source>
</evidence>
<organism evidence="15 16">
    <name type="scientific">Ladona fulva</name>
    <name type="common">Scarce chaser dragonfly</name>
    <name type="synonym">Libellula fulva</name>
    <dbReference type="NCBI Taxonomy" id="123851"/>
    <lineage>
        <taxon>Eukaryota</taxon>
        <taxon>Metazoa</taxon>
        <taxon>Ecdysozoa</taxon>
        <taxon>Arthropoda</taxon>
        <taxon>Hexapoda</taxon>
        <taxon>Insecta</taxon>
        <taxon>Pterygota</taxon>
        <taxon>Palaeoptera</taxon>
        <taxon>Odonata</taxon>
        <taxon>Epiprocta</taxon>
        <taxon>Anisoptera</taxon>
        <taxon>Libelluloidea</taxon>
        <taxon>Libellulidae</taxon>
        <taxon>Ladona</taxon>
    </lineage>
</organism>
<dbReference type="GO" id="GO:0005899">
    <property type="term" value="C:insulin receptor complex"/>
    <property type="evidence" value="ECO:0007669"/>
    <property type="project" value="TreeGrafter"/>
</dbReference>